<dbReference type="AlphaFoldDB" id="A0A6M5YUU5"/>
<dbReference type="PANTHER" id="PTHR30093">
    <property type="entry name" value="GENERAL SECRETION PATHWAY PROTEIN G"/>
    <property type="match status" value="1"/>
</dbReference>
<dbReference type="RefSeq" id="WP_171472180.1">
    <property type="nucleotide sequence ID" value="NZ_CP053452.2"/>
</dbReference>
<dbReference type="PANTHER" id="PTHR30093:SF2">
    <property type="entry name" value="TYPE II SECRETION SYSTEM PROTEIN H"/>
    <property type="match status" value="1"/>
</dbReference>
<dbReference type="Pfam" id="PF07596">
    <property type="entry name" value="SBP_bac_10"/>
    <property type="match status" value="1"/>
</dbReference>
<sequence>MRASRRVGFTLIELLVVIAIIAILIGLLLPAVQKVREAAARMKCTNNLKQIGLALHNIQTTEGKFPPGSLDNGAMWSSWLMPYLEQTAVYQALWVLPEGGHSDSGIVGPSGSNGDWACPSPGFANANIQSGVGAANYGVGGGSGPATERNIAACELLIPGLRCPSTTLPEHVYGPSYEFWTVQKRVPISYAACGSGVKTQFYAVDDANNNDGAFQHEYKGSGFVGTRLTIAAFTDGMSNTIFIGEENYDLQGAYGDGTNGLPDGRDLQGIARRKAVWQFGSDSIDCEMGFNEAFGSTGVKMNYPKDTSTSGANLEAYIVSFGSRHTGGANFMLGDGSVRFIRDSIDSGTYSALGTRAGGEVLGDY</sequence>
<dbReference type="InterPro" id="IPR027558">
    <property type="entry name" value="Pre_pil_HX9DG_C"/>
</dbReference>
<reference evidence="4" key="1">
    <citation type="submission" date="2020-05" db="EMBL/GenBank/DDBJ databases">
        <title>Frigoriglobus tundricola gen. nov., sp. nov., a psychrotolerant cellulolytic planctomycete of the family Gemmataceae with two divergent copies of 16S rRNA gene.</title>
        <authorList>
            <person name="Kulichevskaya I.S."/>
            <person name="Ivanova A.A."/>
            <person name="Naumoff D.G."/>
            <person name="Beletsky A.V."/>
            <person name="Rijpstra W.I.C."/>
            <person name="Sinninghe Damste J.S."/>
            <person name="Mardanov A.V."/>
            <person name="Ravin N.V."/>
            <person name="Dedysh S.N."/>
        </authorList>
    </citation>
    <scope>NUCLEOTIDE SEQUENCE [LARGE SCALE GENOMIC DNA]</scope>
    <source>
        <strain evidence="4">PL17</strain>
    </source>
</reference>
<dbReference type="EMBL" id="CP053452">
    <property type="protein sequence ID" value="QJW96642.1"/>
    <property type="molecule type" value="Genomic_DNA"/>
</dbReference>
<dbReference type="NCBIfam" id="TIGR02532">
    <property type="entry name" value="IV_pilin_GFxxxE"/>
    <property type="match status" value="1"/>
</dbReference>
<feature type="transmembrane region" description="Helical" evidence="1">
    <location>
        <begin position="12"/>
        <end position="32"/>
    </location>
</feature>
<keyword evidence="1" id="KW-0472">Membrane</keyword>
<keyword evidence="1" id="KW-0812">Transmembrane</keyword>
<dbReference type="Pfam" id="PF07963">
    <property type="entry name" value="N_methyl"/>
    <property type="match status" value="1"/>
</dbReference>
<name>A0A6M5YUU5_9BACT</name>
<proteinExistence type="predicted"/>
<keyword evidence="1" id="KW-1133">Transmembrane helix</keyword>
<evidence type="ECO:0000256" key="1">
    <source>
        <dbReference type="SAM" id="Phobius"/>
    </source>
</evidence>
<evidence type="ECO:0000313" key="4">
    <source>
        <dbReference type="Proteomes" id="UP000503447"/>
    </source>
</evidence>
<dbReference type="KEGG" id="ftj:FTUN_4199"/>
<dbReference type="SUPFAM" id="SSF54523">
    <property type="entry name" value="Pili subunits"/>
    <property type="match status" value="1"/>
</dbReference>
<keyword evidence="4" id="KW-1185">Reference proteome</keyword>
<accession>A0A6M5YUU5</accession>
<gene>
    <name evidence="3" type="ORF">FTUN_4199</name>
</gene>
<dbReference type="InterPro" id="IPR045584">
    <property type="entry name" value="Pilin-like"/>
</dbReference>
<organism evidence="3 4">
    <name type="scientific">Frigoriglobus tundricola</name>
    <dbReference type="NCBI Taxonomy" id="2774151"/>
    <lineage>
        <taxon>Bacteria</taxon>
        <taxon>Pseudomonadati</taxon>
        <taxon>Planctomycetota</taxon>
        <taxon>Planctomycetia</taxon>
        <taxon>Gemmatales</taxon>
        <taxon>Gemmataceae</taxon>
        <taxon>Frigoriglobus</taxon>
    </lineage>
</organism>
<dbReference type="NCBIfam" id="TIGR04294">
    <property type="entry name" value="pre_pil_HX9DG"/>
    <property type="match status" value="1"/>
</dbReference>
<evidence type="ECO:0000313" key="3">
    <source>
        <dbReference type="EMBL" id="QJW96642.1"/>
    </source>
</evidence>
<dbReference type="InterPro" id="IPR012902">
    <property type="entry name" value="N_methyl_site"/>
</dbReference>
<dbReference type="Gene3D" id="3.30.700.10">
    <property type="entry name" value="Glycoprotein, Type 4 Pilin"/>
    <property type="match status" value="1"/>
</dbReference>
<feature type="domain" description="DUF1559" evidence="2">
    <location>
        <begin position="33"/>
        <end position="347"/>
    </location>
</feature>
<evidence type="ECO:0000259" key="2">
    <source>
        <dbReference type="Pfam" id="PF07596"/>
    </source>
</evidence>
<dbReference type="InterPro" id="IPR011453">
    <property type="entry name" value="DUF1559"/>
</dbReference>
<dbReference type="Proteomes" id="UP000503447">
    <property type="component" value="Chromosome"/>
</dbReference>
<protein>
    <recommendedName>
        <fullName evidence="2">DUF1559 domain-containing protein</fullName>
    </recommendedName>
</protein>